<gene>
    <name evidence="1" type="ORF">GCM10022254_62690</name>
</gene>
<dbReference type="InterPro" id="IPR009078">
    <property type="entry name" value="Ferritin-like_SF"/>
</dbReference>
<dbReference type="CDD" id="cd00657">
    <property type="entry name" value="Ferritin_like"/>
    <property type="match status" value="1"/>
</dbReference>
<dbReference type="Proteomes" id="UP001501710">
    <property type="component" value="Unassembled WGS sequence"/>
</dbReference>
<proteinExistence type="predicted"/>
<dbReference type="InterPro" id="IPR036868">
    <property type="entry name" value="TusA-like_sf"/>
</dbReference>
<protein>
    <recommendedName>
        <fullName evidence="3">Ferritin-like domain-containing protein</fullName>
    </recommendedName>
</protein>
<dbReference type="Gene3D" id="1.10.620.20">
    <property type="entry name" value="Ribonucleotide Reductase, subunit A"/>
    <property type="match status" value="2"/>
</dbReference>
<reference evidence="2" key="1">
    <citation type="journal article" date="2019" name="Int. J. Syst. Evol. Microbiol.">
        <title>The Global Catalogue of Microorganisms (GCM) 10K type strain sequencing project: providing services to taxonomists for standard genome sequencing and annotation.</title>
        <authorList>
            <consortium name="The Broad Institute Genomics Platform"/>
            <consortium name="The Broad Institute Genome Sequencing Center for Infectious Disease"/>
            <person name="Wu L."/>
            <person name="Ma J."/>
        </authorList>
    </citation>
    <scope>NUCLEOTIDE SEQUENCE [LARGE SCALE GENOMIC DNA]</scope>
    <source>
        <strain evidence="2">JCM 17440</strain>
    </source>
</reference>
<dbReference type="SUPFAM" id="SSF47240">
    <property type="entry name" value="Ferritin-like"/>
    <property type="match status" value="1"/>
</dbReference>
<dbReference type="InterPro" id="IPR012348">
    <property type="entry name" value="RNR-like"/>
</dbReference>
<sequence length="403" mass="44114">MTGGWAASSVDLGELGFERGAHLLVQRALRGLAPGAELAVSGRDPALTVHLEAWCRSEGHGVRCPDDRDDPVRAYVIRGRADLDRWSDAKRAGDPRPGGVERRPEPHWGLAARGALVEPGGPEFGFDLADRDLVWADIAPALYAHAASAQWDPGKAVDWDADVDVPADIERAVVQVMTFLVENEQAALVVPARLLSRIHPHFREVLQLLAVQAADEARHVEVFTRRALLNGGAMGTSSVSGRESLATLVTEPDFSLASFLLSVLGEGTFLNLLTFLDRHAPDPVTRQVTRLARQDEARHVAFGVAHLQHQSAVDPSLRSRLRSAIERRHDALVETAGLNQDVYDSLVTLAAGEWTPEAIGRGYEEVRKLQKEMDEGRQHRLIRLGFPADEAADLSALHTRNFM</sequence>
<evidence type="ECO:0000313" key="1">
    <source>
        <dbReference type="EMBL" id="GAA4239923.1"/>
    </source>
</evidence>
<accession>A0ABP8CJ50</accession>
<comment type="caution">
    <text evidence="1">The sequence shown here is derived from an EMBL/GenBank/DDBJ whole genome shotgun (WGS) entry which is preliminary data.</text>
</comment>
<name>A0ABP8CJ50_9ACTN</name>
<evidence type="ECO:0000313" key="2">
    <source>
        <dbReference type="Proteomes" id="UP001501710"/>
    </source>
</evidence>
<keyword evidence="2" id="KW-1185">Reference proteome</keyword>
<organism evidence="1 2">
    <name type="scientific">Actinomadura meridiana</name>
    <dbReference type="NCBI Taxonomy" id="559626"/>
    <lineage>
        <taxon>Bacteria</taxon>
        <taxon>Bacillati</taxon>
        <taxon>Actinomycetota</taxon>
        <taxon>Actinomycetes</taxon>
        <taxon>Streptosporangiales</taxon>
        <taxon>Thermomonosporaceae</taxon>
        <taxon>Actinomadura</taxon>
    </lineage>
</organism>
<dbReference type="RefSeq" id="WP_344904270.1">
    <property type="nucleotide sequence ID" value="NZ_BAABAS010000021.1"/>
</dbReference>
<evidence type="ECO:0008006" key="3">
    <source>
        <dbReference type="Google" id="ProtNLM"/>
    </source>
</evidence>
<dbReference type="SUPFAM" id="SSF64307">
    <property type="entry name" value="SirA-like"/>
    <property type="match status" value="1"/>
</dbReference>
<dbReference type="EMBL" id="BAABAS010000021">
    <property type="protein sequence ID" value="GAA4239923.1"/>
    <property type="molecule type" value="Genomic_DNA"/>
</dbReference>
<dbReference type="Gene3D" id="3.30.110.40">
    <property type="entry name" value="TusA-like domain"/>
    <property type="match status" value="1"/>
</dbReference>